<dbReference type="AlphaFoldDB" id="A0A2L0S464"/>
<proteinExistence type="predicted"/>
<dbReference type="EMBL" id="CP018049">
    <property type="protein sequence ID" value="AUZ48804.1"/>
    <property type="molecule type" value="Genomic_DNA"/>
</dbReference>
<dbReference type="Proteomes" id="UP000239888">
    <property type="component" value="Chromosome"/>
</dbReference>
<dbReference type="KEGG" id="poi:BOP93_25445"/>
<evidence type="ECO:0000256" key="1">
    <source>
        <dbReference type="SAM" id="SignalP"/>
    </source>
</evidence>
<protein>
    <recommendedName>
        <fullName evidence="4">DUF3757 domain-containing protein</fullName>
    </recommendedName>
</protein>
<dbReference type="RefSeq" id="WP_104505116.1">
    <property type="nucleotide sequence ID" value="NZ_CP018049.1"/>
</dbReference>
<sequence length="160" mass="18049">MKAMTSSMILSSLLFATVAEAETTQADINLDFGRFAGFWVYEGCEKKDISGKCWFIIEKKKELYGNKEYFSFAMQKAIPAKAEVLEKICGDFKYTTGFTVTNLPDKAICIKVIGAGDQAELYYPIGYTGHGTYKIIKSSKEEFMRRSDEKSKTMLKDGNF</sequence>
<keyword evidence="1" id="KW-0732">Signal</keyword>
<feature type="signal peptide" evidence="1">
    <location>
        <begin position="1"/>
        <end position="21"/>
    </location>
</feature>
<accession>A0A2L0S464</accession>
<evidence type="ECO:0008006" key="4">
    <source>
        <dbReference type="Google" id="ProtNLM"/>
    </source>
</evidence>
<evidence type="ECO:0000313" key="3">
    <source>
        <dbReference type="Proteomes" id="UP000239888"/>
    </source>
</evidence>
<name>A0A2L0S464_9PSED</name>
<gene>
    <name evidence="2" type="ORF">BOP93_25445</name>
</gene>
<feature type="chain" id="PRO_5014746470" description="DUF3757 domain-containing protein" evidence="1">
    <location>
        <begin position="22"/>
        <end position="160"/>
    </location>
</feature>
<reference evidence="2 3" key="1">
    <citation type="journal article" date="2018" name="Front. Microbiol.">
        <title>Pseudomonas orientalis F9: A Potent Antagonist against Phytopathogens with Phytotoxic Effect in the Apple Flower.</title>
        <authorList>
            <person name="Zengerer V."/>
            <person name="Schmid M."/>
            <person name="Bieri M."/>
            <person name="Muller D.C."/>
            <person name="Remus-Emsermann M.N.P."/>
            <person name="Ahrens C.H."/>
            <person name="Pelludat C."/>
        </authorList>
    </citation>
    <scope>NUCLEOTIDE SEQUENCE [LARGE SCALE GENOMIC DNA]</scope>
    <source>
        <strain evidence="2 3">F9</strain>
    </source>
</reference>
<evidence type="ECO:0000313" key="2">
    <source>
        <dbReference type="EMBL" id="AUZ48804.1"/>
    </source>
</evidence>
<organism evidence="2 3">
    <name type="scientific">Pseudomonas orientalis</name>
    <dbReference type="NCBI Taxonomy" id="76758"/>
    <lineage>
        <taxon>Bacteria</taxon>
        <taxon>Pseudomonadati</taxon>
        <taxon>Pseudomonadota</taxon>
        <taxon>Gammaproteobacteria</taxon>
        <taxon>Pseudomonadales</taxon>
        <taxon>Pseudomonadaceae</taxon>
        <taxon>Pseudomonas</taxon>
    </lineage>
</organism>